<gene>
    <name evidence="1" type="ORF">Bca52824_010677</name>
</gene>
<evidence type="ECO:0000313" key="1">
    <source>
        <dbReference type="EMBL" id="KAG2327949.1"/>
    </source>
</evidence>
<proteinExistence type="predicted"/>
<reference evidence="1 2" key="1">
    <citation type="submission" date="2020-02" db="EMBL/GenBank/DDBJ databases">
        <authorList>
            <person name="Ma Q."/>
            <person name="Huang Y."/>
            <person name="Song X."/>
            <person name="Pei D."/>
        </authorList>
    </citation>
    <scope>NUCLEOTIDE SEQUENCE [LARGE SCALE GENOMIC DNA]</scope>
    <source>
        <strain evidence="1">Sxm20200214</strain>
        <tissue evidence="1">Leaf</tissue>
    </source>
</reference>
<accession>A0A8X7WDY2</accession>
<name>A0A8X7WDY2_BRACI</name>
<dbReference type="EMBL" id="JAAMPC010000002">
    <property type="protein sequence ID" value="KAG2327949.1"/>
    <property type="molecule type" value="Genomic_DNA"/>
</dbReference>
<comment type="caution">
    <text evidence="1">The sequence shown here is derived from an EMBL/GenBank/DDBJ whole genome shotgun (WGS) entry which is preliminary data.</text>
</comment>
<dbReference type="OrthoDB" id="1749699at2759"/>
<dbReference type="AlphaFoldDB" id="A0A8X7WDY2"/>
<keyword evidence="2" id="KW-1185">Reference proteome</keyword>
<organism evidence="1 2">
    <name type="scientific">Brassica carinata</name>
    <name type="common">Ethiopian mustard</name>
    <name type="synonym">Abyssinian cabbage</name>
    <dbReference type="NCBI Taxonomy" id="52824"/>
    <lineage>
        <taxon>Eukaryota</taxon>
        <taxon>Viridiplantae</taxon>
        <taxon>Streptophyta</taxon>
        <taxon>Embryophyta</taxon>
        <taxon>Tracheophyta</taxon>
        <taxon>Spermatophyta</taxon>
        <taxon>Magnoliopsida</taxon>
        <taxon>eudicotyledons</taxon>
        <taxon>Gunneridae</taxon>
        <taxon>Pentapetalae</taxon>
        <taxon>rosids</taxon>
        <taxon>malvids</taxon>
        <taxon>Brassicales</taxon>
        <taxon>Brassicaceae</taxon>
        <taxon>Brassiceae</taxon>
        <taxon>Brassica</taxon>
    </lineage>
</organism>
<protein>
    <submittedName>
        <fullName evidence="1">Uncharacterized protein</fullName>
    </submittedName>
</protein>
<evidence type="ECO:0000313" key="2">
    <source>
        <dbReference type="Proteomes" id="UP000886595"/>
    </source>
</evidence>
<dbReference type="Proteomes" id="UP000886595">
    <property type="component" value="Unassembled WGS sequence"/>
</dbReference>
<sequence length="78" mass="8995">MRTHRFKFLSKFRRTGGMLLQQQLSSREGSVENTMVFPSKELEKATEGFSLEMVVGRGEVVKGLCLRECKLTEKNRRS</sequence>